<feature type="non-terminal residue" evidence="1">
    <location>
        <position position="1"/>
    </location>
</feature>
<dbReference type="Proteomes" id="UP000265618">
    <property type="component" value="Unassembled WGS sequence"/>
</dbReference>
<comment type="caution">
    <text evidence="1">The sequence shown here is derived from an EMBL/GenBank/DDBJ whole genome shotgun (WGS) entry which is preliminary data.</text>
</comment>
<proteinExistence type="predicted"/>
<protein>
    <submittedName>
        <fullName evidence="1">Uncharacterized protein</fullName>
    </submittedName>
</protein>
<organism evidence="1 2">
    <name type="scientific">Kipferlia bialata</name>
    <dbReference type="NCBI Taxonomy" id="797122"/>
    <lineage>
        <taxon>Eukaryota</taxon>
        <taxon>Metamonada</taxon>
        <taxon>Carpediemonas-like organisms</taxon>
        <taxon>Kipferlia</taxon>
    </lineage>
</organism>
<name>A0A9K3DB27_9EUKA</name>
<accession>A0A9K3DB27</accession>
<gene>
    <name evidence="1" type="ORF">KIPB_013402</name>
</gene>
<sequence>GDEHRSVLTEMDKLRSQQSELALSQLGLNVSFPTGKGKGGELQPSSDFMATAEQFKTVADRCVYTYDFMATAEQFKTVADRYV</sequence>
<evidence type="ECO:0000313" key="1">
    <source>
        <dbReference type="EMBL" id="GIQ90563.1"/>
    </source>
</evidence>
<dbReference type="AlphaFoldDB" id="A0A9K3DB27"/>
<reference evidence="1 2" key="1">
    <citation type="journal article" date="2018" name="PLoS ONE">
        <title>The draft genome of Kipferlia bialata reveals reductive genome evolution in fornicate parasites.</title>
        <authorList>
            <person name="Tanifuji G."/>
            <person name="Takabayashi S."/>
            <person name="Kume K."/>
            <person name="Takagi M."/>
            <person name="Nakayama T."/>
            <person name="Kamikawa R."/>
            <person name="Inagaki Y."/>
            <person name="Hashimoto T."/>
        </authorList>
    </citation>
    <scope>NUCLEOTIDE SEQUENCE [LARGE SCALE GENOMIC DNA]</scope>
    <source>
        <strain evidence="1">NY0173</strain>
    </source>
</reference>
<evidence type="ECO:0000313" key="2">
    <source>
        <dbReference type="Proteomes" id="UP000265618"/>
    </source>
</evidence>
<dbReference type="EMBL" id="BDIP01006338">
    <property type="protein sequence ID" value="GIQ90563.1"/>
    <property type="molecule type" value="Genomic_DNA"/>
</dbReference>
<keyword evidence="2" id="KW-1185">Reference proteome</keyword>